<accession>A0A1A9RE12</accession>
<dbReference type="UniPathway" id="UPA00124"/>
<dbReference type="CDD" id="cd05254">
    <property type="entry name" value="dTDP_HR_like_SDR_e"/>
    <property type="match status" value="1"/>
</dbReference>
<dbReference type="RefSeq" id="WP_064084519.1">
    <property type="nucleotide sequence ID" value="NZ_LXSF01000003.1"/>
</dbReference>
<dbReference type="InterPro" id="IPR005913">
    <property type="entry name" value="dTDP_dehydrorham_reduct"/>
</dbReference>
<dbReference type="InterPro" id="IPR029903">
    <property type="entry name" value="RmlD-like-bd"/>
</dbReference>
<name>A0A1A9RE12_EIKCO</name>
<comment type="similarity">
    <text evidence="2 6">Belongs to the dTDP-4-dehydrorhamnose reductase family.</text>
</comment>
<dbReference type="InterPro" id="IPR036291">
    <property type="entry name" value="NAD(P)-bd_dom_sf"/>
</dbReference>
<evidence type="ECO:0000256" key="6">
    <source>
        <dbReference type="RuleBase" id="RU364082"/>
    </source>
</evidence>
<evidence type="ECO:0000256" key="3">
    <source>
        <dbReference type="ARBA" id="ARBA00012929"/>
    </source>
</evidence>
<comment type="catalytic activity">
    <reaction evidence="5 6">
        <text>dTDP-beta-L-rhamnose + NADP(+) = dTDP-4-dehydro-beta-L-rhamnose + NADPH + H(+)</text>
        <dbReference type="Rhea" id="RHEA:21796"/>
        <dbReference type="ChEBI" id="CHEBI:15378"/>
        <dbReference type="ChEBI" id="CHEBI:57510"/>
        <dbReference type="ChEBI" id="CHEBI:57783"/>
        <dbReference type="ChEBI" id="CHEBI:58349"/>
        <dbReference type="ChEBI" id="CHEBI:62830"/>
        <dbReference type="EC" id="1.1.1.133"/>
    </reaction>
</comment>
<evidence type="ECO:0000313" key="8">
    <source>
        <dbReference type="EMBL" id="OAM17085.1"/>
    </source>
</evidence>
<evidence type="ECO:0000313" key="9">
    <source>
        <dbReference type="Proteomes" id="UP000078003"/>
    </source>
</evidence>
<dbReference type="PANTHER" id="PTHR10491">
    <property type="entry name" value="DTDP-4-DEHYDRORHAMNOSE REDUCTASE"/>
    <property type="match status" value="1"/>
</dbReference>
<sequence>MKLLITGHHGQVGQALIQQAAAHNFQVAAYDRSGLDIANRAAVLQAVEREQPAVIINAAAYTAVDKAESEPAATYAANAEGAENLARAAHAVGAAILHISTDYVFNGRTERPYLETDAPDPQTIYGQSKLAGEQAVQAACPRHIILRTAWVFGEHGHNFVKTMLRLGRERDSLGIVADQSGAPTYAGHIAAALLHIAGRTQTENCPYGLYHFSGSPYTTWHGFTAEIFRRAAEQGILPSVPELRAITTADYPTPARRPADSRLDCSKIHTAFGIDPSDWQSALGNLADYL</sequence>
<dbReference type="PANTHER" id="PTHR10491:SF4">
    <property type="entry name" value="METHIONINE ADENOSYLTRANSFERASE 2 SUBUNIT BETA"/>
    <property type="match status" value="1"/>
</dbReference>
<keyword evidence="6" id="KW-0560">Oxidoreductase</keyword>
<proteinExistence type="inferred from homology"/>
<dbReference type="EMBL" id="LXSF01000003">
    <property type="protein sequence ID" value="OAM17085.1"/>
    <property type="molecule type" value="Genomic_DNA"/>
</dbReference>
<comment type="pathway">
    <text evidence="1 6">Carbohydrate biosynthesis; dTDP-L-rhamnose biosynthesis.</text>
</comment>
<comment type="function">
    <text evidence="6">Catalyzes the reduction of dTDP-6-deoxy-L-lyxo-4-hexulose to yield dTDP-L-rhamnose.</text>
</comment>
<evidence type="ECO:0000256" key="5">
    <source>
        <dbReference type="ARBA" id="ARBA00048200"/>
    </source>
</evidence>
<keyword evidence="6" id="KW-0521">NADP</keyword>
<dbReference type="Gene3D" id="3.90.25.10">
    <property type="entry name" value="UDP-galactose 4-epimerase, domain 1"/>
    <property type="match status" value="1"/>
</dbReference>
<gene>
    <name evidence="8" type="ORF">A7P85_04825</name>
</gene>
<dbReference type="AlphaFoldDB" id="A0A1A9RE12"/>
<dbReference type="SUPFAM" id="SSF51735">
    <property type="entry name" value="NAD(P)-binding Rossmann-fold domains"/>
    <property type="match status" value="1"/>
</dbReference>
<dbReference type="Pfam" id="PF04321">
    <property type="entry name" value="RmlD_sub_bind"/>
    <property type="match status" value="1"/>
</dbReference>
<protein>
    <recommendedName>
        <fullName evidence="4 6">dTDP-4-dehydrorhamnose reductase</fullName>
        <ecNumber evidence="3 6">1.1.1.133</ecNumber>
    </recommendedName>
</protein>
<evidence type="ECO:0000256" key="2">
    <source>
        <dbReference type="ARBA" id="ARBA00010944"/>
    </source>
</evidence>
<comment type="cofactor">
    <cofactor evidence="6">
        <name>Mg(2+)</name>
        <dbReference type="ChEBI" id="CHEBI:18420"/>
    </cofactor>
    <text evidence="6">Binds 1 Mg(2+) ion per monomer.</text>
</comment>
<evidence type="ECO:0000256" key="4">
    <source>
        <dbReference type="ARBA" id="ARBA00017099"/>
    </source>
</evidence>
<evidence type="ECO:0000256" key="1">
    <source>
        <dbReference type="ARBA" id="ARBA00004781"/>
    </source>
</evidence>
<dbReference type="GO" id="GO:0019305">
    <property type="term" value="P:dTDP-rhamnose biosynthetic process"/>
    <property type="evidence" value="ECO:0007669"/>
    <property type="project" value="UniProtKB-UniPathway"/>
</dbReference>
<comment type="caution">
    <text evidence="8">The sequence shown here is derived from an EMBL/GenBank/DDBJ whole genome shotgun (WGS) entry which is preliminary data.</text>
</comment>
<evidence type="ECO:0000259" key="7">
    <source>
        <dbReference type="Pfam" id="PF04321"/>
    </source>
</evidence>
<dbReference type="Gene3D" id="3.40.50.720">
    <property type="entry name" value="NAD(P)-binding Rossmann-like Domain"/>
    <property type="match status" value="1"/>
</dbReference>
<dbReference type="GO" id="GO:0008831">
    <property type="term" value="F:dTDP-4-dehydrorhamnose reductase activity"/>
    <property type="evidence" value="ECO:0007669"/>
    <property type="project" value="UniProtKB-EC"/>
</dbReference>
<dbReference type="NCBIfam" id="TIGR01214">
    <property type="entry name" value="rmlD"/>
    <property type="match status" value="1"/>
</dbReference>
<dbReference type="EC" id="1.1.1.133" evidence="3 6"/>
<dbReference type="Proteomes" id="UP000078003">
    <property type="component" value="Unassembled WGS sequence"/>
</dbReference>
<feature type="domain" description="RmlD-like substrate binding" evidence="7">
    <location>
        <begin position="1"/>
        <end position="287"/>
    </location>
</feature>
<reference evidence="9" key="1">
    <citation type="submission" date="2016-05" db="EMBL/GenBank/DDBJ databases">
        <title>Draft genome of Corynebacterium afermentans subsp. afermentans LCDC 88199T.</title>
        <authorList>
            <person name="Bernier A.-M."/>
            <person name="Bernard K."/>
        </authorList>
    </citation>
    <scope>NUCLEOTIDE SEQUENCE [LARGE SCALE GENOMIC DNA]</scope>
    <source>
        <strain evidence="9">NML01-0328</strain>
    </source>
</reference>
<organism evidence="8 9">
    <name type="scientific">Eikenella corrodens</name>
    <dbReference type="NCBI Taxonomy" id="539"/>
    <lineage>
        <taxon>Bacteria</taxon>
        <taxon>Pseudomonadati</taxon>
        <taxon>Pseudomonadota</taxon>
        <taxon>Betaproteobacteria</taxon>
        <taxon>Neisseriales</taxon>
        <taxon>Neisseriaceae</taxon>
        <taxon>Eikenella</taxon>
    </lineage>
</organism>
<dbReference type="FunFam" id="3.40.50.720:FF:000159">
    <property type="entry name" value="dTDP-4-dehydrorhamnose reductase"/>
    <property type="match status" value="1"/>
</dbReference>